<feature type="transmembrane region" description="Helical" evidence="1">
    <location>
        <begin position="99"/>
        <end position="117"/>
    </location>
</feature>
<comment type="caution">
    <text evidence="2">The sequence shown here is derived from an EMBL/GenBank/DDBJ whole genome shotgun (WGS) entry which is preliminary data.</text>
</comment>
<proteinExistence type="predicted"/>
<keyword evidence="3" id="KW-1185">Reference proteome</keyword>
<dbReference type="Proteomes" id="UP000257039">
    <property type="component" value="Unassembled WGS sequence"/>
</dbReference>
<dbReference type="RefSeq" id="WP_094786117.1">
    <property type="nucleotide sequence ID" value="NZ_NDXW01000001.1"/>
</dbReference>
<gene>
    <name evidence="2" type="ORF">B9G39_03825</name>
</gene>
<evidence type="ECO:0000313" key="2">
    <source>
        <dbReference type="EMBL" id="RDH42643.1"/>
    </source>
</evidence>
<feature type="transmembrane region" description="Helical" evidence="1">
    <location>
        <begin position="181"/>
        <end position="200"/>
    </location>
</feature>
<keyword evidence="1" id="KW-0812">Transmembrane</keyword>
<reference evidence="2 3" key="1">
    <citation type="submission" date="2017-04" db="EMBL/GenBank/DDBJ databases">
        <title>Draft genome sequence of Zooshikella ganghwensis VG4 isolated from Red Sea sediments.</title>
        <authorList>
            <person name="Rehman Z."/>
            <person name="Alam I."/>
            <person name="Kamau A."/>
            <person name="Bajic V."/>
            <person name="Leiknes T."/>
        </authorList>
    </citation>
    <scope>NUCLEOTIDE SEQUENCE [LARGE SCALE GENOMIC DNA]</scope>
    <source>
        <strain evidence="2 3">VG4</strain>
    </source>
</reference>
<sequence>MTSLAVSDAILCFSCSYSVFLLLQQKTFANDQKLPATAALIGFILMSLASFFGTLYYGFSPIWADIHRLFTHAATFLALPLIAGAYAHLAWPLNWHKPMWGRLIIALMICFEIARRFQAIETTYTAIGIMSLLVILLVGFKFIRQKPSFFIYILVGSASFSVAGLVIGTHGYLAGFLRLDLFHYLLALGSLSLGTGYFLFVRKPQGSPQLSL</sequence>
<feature type="transmembrane region" description="Helical" evidence="1">
    <location>
        <begin position="35"/>
        <end position="57"/>
    </location>
</feature>
<keyword evidence="1" id="KW-0472">Membrane</keyword>
<feature type="transmembrane region" description="Helical" evidence="1">
    <location>
        <begin position="6"/>
        <end position="23"/>
    </location>
</feature>
<keyword evidence="1" id="KW-1133">Transmembrane helix</keyword>
<feature type="transmembrane region" description="Helical" evidence="1">
    <location>
        <begin position="123"/>
        <end position="143"/>
    </location>
</feature>
<dbReference type="Pfam" id="PF22285">
    <property type="entry name" value="DUF6962"/>
    <property type="match status" value="1"/>
</dbReference>
<feature type="transmembrane region" description="Helical" evidence="1">
    <location>
        <begin position="69"/>
        <end position="87"/>
    </location>
</feature>
<organism evidence="2 3">
    <name type="scientific">Zooshikella ganghwensis</name>
    <dbReference type="NCBI Taxonomy" id="202772"/>
    <lineage>
        <taxon>Bacteria</taxon>
        <taxon>Pseudomonadati</taxon>
        <taxon>Pseudomonadota</taxon>
        <taxon>Gammaproteobacteria</taxon>
        <taxon>Oceanospirillales</taxon>
        <taxon>Zooshikellaceae</taxon>
        <taxon>Zooshikella</taxon>
    </lineage>
</organism>
<accession>A0A4P9VHQ6</accession>
<dbReference type="InterPro" id="IPR054235">
    <property type="entry name" value="DUF6962"/>
</dbReference>
<protein>
    <submittedName>
        <fullName evidence="2">Uncharacterized protein</fullName>
    </submittedName>
</protein>
<dbReference type="EMBL" id="NDXW01000001">
    <property type="protein sequence ID" value="RDH42643.1"/>
    <property type="molecule type" value="Genomic_DNA"/>
</dbReference>
<evidence type="ECO:0000313" key="3">
    <source>
        <dbReference type="Proteomes" id="UP000257039"/>
    </source>
</evidence>
<feature type="transmembrane region" description="Helical" evidence="1">
    <location>
        <begin position="150"/>
        <end position="175"/>
    </location>
</feature>
<evidence type="ECO:0000256" key="1">
    <source>
        <dbReference type="SAM" id="Phobius"/>
    </source>
</evidence>
<name>A0A4P9VHQ6_9GAMM</name>
<dbReference type="AlphaFoldDB" id="A0A4P9VHQ6"/>